<dbReference type="EMBL" id="JABCKI010005715">
    <property type="protein sequence ID" value="KAG5639704.1"/>
    <property type="molecule type" value="Genomic_DNA"/>
</dbReference>
<name>A0A9P7K811_9AGAR</name>
<dbReference type="AlphaFoldDB" id="A0A9P7K811"/>
<dbReference type="Proteomes" id="UP000717328">
    <property type="component" value="Unassembled WGS sequence"/>
</dbReference>
<dbReference type="SUPFAM" id="SSF50998">
    <property type="entry name" value="Quinoprotein alcohol dehydrogenase-like"/>
    <property type="match status" value="1"/>
</dbReference>
<reference evidence="1" key="1">
    <citation type="submission" date="2021-02" db="EMBL/GenBank/DDBJ databases">
        <authorList>
            <person name="Nieuwenhuis M."/>
            <person name="Van De Peppel L.J.J."/>
        </authorList>
    </citation>
    <scope>NUCLEOTIDE SEQUENCE</scope>
    <source>
        <strain evidence="1">D49</strain>
    </source>
</reference>
<protein>
    <submittedName>
        <fullName evidence="1">Uncharacterized protein</fullName>
    </submittedName>
</protein>
<accession>A0A9P7K811</accession>
<keyword evidence="2" id="KW-1185">Reference proteome</keyword>
<comment type="caution">
    <text evidence="1">The sequence shown here is derived from an EMBL/GenBank/DDBJ whole genome shotgun (WGS) entry which is preliminary data.</text>
</comment>
<gene>
    <name evidence="1" type="ORF">H0H81_005887</name>
</gene>
<dbReference type="InterPro" id="IPR011047">
    <property type="entry name" value="Quinoprotein_ADH-like_sf"/>
</dbReference>
<dbReference type="OrthoDB" id="340259at2759"/>
<proteinExistence type="predicted"/>
<evidence type="ECO:0000313" key="1">
    <source>
        <dbReference type="EMBL" id="KAG5639704.1"/>
    </source>
</evidence>
<organism evidence="1 2">
    <name type="scientific">Sphagnurus paluster</name>
    <dbReference type="NCBI Taxonomy" id="117069"/>
    <lineage>
        <taxon>Eukaryota</taxon>
        <taxon>Fungi</taxon>
        <taxon>Dikarya</taxon>
        <taxon>Basidiomycota</taxon>
        <taxon>Agaricomycotina</taxon>
        <taxon>Agaricomycetes</taxon>
        <taxon>Agaricomycetidae</taxon>
        <taxon>Agaricales</taxon>
        <taxon>Tricholomatineae</taxon>
        <taxon>Lyophyllaceae</taxon>
        <taxon>Sphagnurus</taxon>
    </lineage>
</organism>
<evidence type="ECO:0000313" key="2">
    <source>
        <dbReference type="Proteomes" id="UP000717328"/>
    </source>
</evidence>
<sequence length="110" mass="12437">MSRGIQHIRTSSAHRARERGKLSFGMRDVSESRHIQQCEKLKGSPVQTNYSPDGRSLLWASAAHQLFFMELAKQGDQAKEIYLASGGYDSIINMFDLTDWICARTITVCE</sequence>
<reference evidence="1" key="2">
    <citation type="submission" date="2021-10" db="EMBL/GenBank/DDBJ databases">
        <title>Phylogenomics reveals ancestral predisposition of the termite-cultivated fungus Termitomyces towards a domesticated lifestyle.</title>
        <authorList>
            <person name="Auxier B."/>
            <person name="Grum-Grzhimaylo A."/>
            <person name="Cardenas M.E."/>
            <person name="Lodge J.D."/>
            <person name="Laessoe T."/>
            <person name="Pedersen O."/>
            <person name="Smith M.E."/>
            <person name="Kuyper T.W."/>
            <person name="Franco-Molano E.A."/>
            <person name="Baroni T.J."/>
            <person name="Aanen D.K."/>
        </authorList>
    </citation>
    <scope>NUCLEOTIDE SEQUENCE</scope>
    <source>
        <strain evidence="1">D49</strain>
    </source>
</reference>